<name>A0A6A4HWA3_9AGAR</name>
<gene>
    <name evidence="1" type="ORF">BT96DRAFT_785704</name>
</gene>
<proteinExistence type="predicted"/>
<dbReference type="Proteomes" id="UP000799118">
    <property type="component" value="Unassembled WGS sequence"/>
</dbReference>
<feature type="non-terminal residue" evidence="1">
    <location>
        <position position="187"/>
    </location>
</feature>
<dbReference type="EMBL" id="ML769434">
    <property type="protein sequence ID" value="KAE9402506.1"/>
    <property type="molecule type" value="Genomic_DNA"/>
</dbReference>
<evidence type="ECO:0000313" key="2">
    <source>
        <dbReference type="Proteomes" id="UP000799118"/>
    </source>
</evidence>
<feature type="non-terminal residue" evidence="1">
    <location>
        <position position="1"/>
    </location>
</feature>
<evidence type="ECO:0000313" key="1">
    <source>
        <dbReference type="EMBL" id="KAE9402506.1"/>
    </source>
</evidence>
<sequence length="187" mass="20301">GHGYPLWAPAPNEALPVEYQNTGVSIGDVGLVTEDGGFDFLFNVFLPLDDTINRFHGVPEGFVSLARNPNEFQVDSHRHRPGVPISRSGVESVTFNAGASAQVPCVPTLTIGAEIELNFTRSSGAVLMLPDGAARVDYQNRASFLEYAAQNAKSWYDFVNGPLGRETENGSLYLITGHDKTCPWEMA</sequence>
<dbReference type="OrthoDB" id="2662290at2759"/>
<protein>
    <submittedName>
        <fullName evidence="1">Uncharacterized protein</fullName>
    </submittedName>
</protein>
<dbReference type="AlphaFoldDB" id="A0A6A4HWA3"/>
<organism evidence="1 2">
    <name type="scientific">Gymnopus androsaceus JB14</name>
    <dbReference type="NCBI Taxonomy" id="1447944"/>
    <lineage>
        <taxon>Eukaryota</taxon>
        <taxon>Fungi</taxon>
        <taxon>Dikarya</taxon>
        <taxon>Basidiomycota</taxon>
        <taxon>Agaricomycotina</taxon>
        <taxon>Agaricomycetes</taxon>
        <taxon>Agaricomycetidae</taxon>
        <taxon>Agaricales</taxon>
        <taxon>Marasmiineae</taxon>
        <taxon>Omphalotaceae</taxon>
        <taxon>Gymnopus</taxon>
    </lineage>
</organism>
<reference evidence="1" key="1">
    <citation type="journal article" date="2019" name="Environ. Microbiol.">
        <title>Fungal ecological strategies reflected in gene transcription - a case study of two litter decomposers.</title>
        <authorList>
            <person name="Barbi F."/>
            <person name="Kohler A."/>
            <person name="Barry K."/>
            <person name="Baskaran P."/>
            <person name="Daum C."/>
            <person name="Fauchery L."/>
            <person name="Ihrmark K."/>
            <person name="Kuo A."/>
            <person name="LaButti K."/>
            <person name="Lipzen A."/>
            <person name="Morin E."/>
            <person name="Grigoriev I.V."/>
            <person name="Henrissat B."/>
            <person name="Lindahl B."/>
            <person name="Martin F."/>
        </authorList>
    </citation>
    <scope>NUCLEOTIDE SEQUENCE</scope>
    <source>
        <strain evidence="1">JB14</strain>
    </source>
</reference>
<keyword evidence="2" id="KW-1185">Reference proteome</keyword>
<accession>A0A6A4HWA3</accession>